<feature type="compositionally biased region" description="Low complexity" evidence="1">
    <location>
        <begin position="353"/>
        <end position="366"/>
    </location>
</feature>
<evidence type="ECO:0000256" key="1">
    <source>
        <dbReference type="SAM" id="MobiDB-lite"/>
    </source>
</evidence>
<dbReference type="GeneID" id="27670413"/>
<feature type="region of interest" description="Disordered" evidence="1">
    <location>
        <begin position="1"/>
        <end position="36"/>
    </location>
</feature>
<dbReference type="OrthoDB" id="5424234at2759"/>
<feature type="compositionally biased region" description="Basic and acidic residues" evidence="1">
    <location>
        <begin position="821"/>
        <end position="839"/>
    </location>
</feature>
<feature type="compositionally biased region" description="Basic and acidic residues" evidence="1">
    <location>
        <begin position="341"/>
        <end position="350"/>
    </location>
</feature>
<feature type="compositionally biased region" description="Basic and acidic residues" evidence="1">
    <location>
        <begin position="242"/>
        <end position="262"/>
    </location>
</feature>
<protein>
    <recommendedName>
        <fullName evidence="4">Nitrogen regulatory protein areA GATA-like domain-containing protein</fullName>
    </recommendedName>
</protein>
<feature type="region of interest" description="Disordered" evidence="1">
    <location>
        <begin position="176"/>
        <end position="598"/>
    </location>
</feature>
<dbReference type="KEGG" id="ssck:SPSK_08543"/>
<name>A0A0F2M952_SPOSC</name>
<evidence type="ECO:0008006" key="4">
    <source>
        <dbReference type="Google" id="ProtNLM"/>
    </source>
</evidence>
<dbReference type="VEuPathDB" id="FungiDB:SPSK_08543"/>
<dbReference type="RefSeq" id="XP_016588026.1">
    <property type="nucleotide sequence ID" value="XM_016735136.1"/>
</dbReference>
<feature type="region of interest" description="Disordered" evidence="1">
    <location>
        <begin position="722"/>
        <end position="839"/>
    </location>
</feature>
<reference evidence="2 3" key="1">
    <citation type="journal article" date="2014" name="BMC Genomics">
        <title>Comparative genomics of the major fungal agents of human and animal Sporotrichosis: Sporothrix schenckii and Sporothrix brasiliensis.</title>
        <authorList>
            <person name="Teixeira M.M."/>
            <person name="de Almeida L.G."/>
            <person name="Kubitschek-Barreira P."/>
            <person name="Alves F.L."/>
            <person name="Kioshima E.S."/>
            <person name="Abadio A.K."/>
            <person name="Fernandes L."/>
            <person name="Derengowski L.S."/>
            <person name="Ferreira K.S."/>
            <person name="Souza R.C."/>
            <person name="Ruiz J.C."/>
            <person name="de Andrade N.C."/>
            <person name="Paes H.C."/>
            <person name="Nicola A.M."/>
            <person name="Albuquerque P."/>
            <person name="Gerber A.L."/>
            <person name="Martins V.P."/>
            <person name="Peconick L.D."/>
            <person name="Neto A.V."/>
            <person name="Chaucanez C.B."/>
            <person name="Silva P.A."/>
            <person name="Cunha O.L."/>
            <person name="de Oliveira F.F."/>
            <person name="dos Santos T.C."/>
            <person name="Barros A.L."/>
            <person name="Soares M.A."/>
            <person name="de Oliveira L.M."/>
            <person name="Marini M.M."/>
            <person name="Villalobos-Duno H."/>
            <person name="Cunha M.M."/>
            <person name="de Hoog S."/>
            <person name="da Silveira J.F."/>
            <person name="Henrissat B."/>
            <person name="Nino-Vega G.A."/>
            <person name="Cisalpino P.S."/>
            <person name="Mora-Montes H.M."/>
            <person name="Almeida S.R."/>
            <person name="Stajich J.E."/>
            <person name="Lopes-Bezerra L.M."/>
            <person name="Vasconcelos A.T."/>
            <person name="Felipe M.S."/>
        </authorList>
    </citation>
    <scope>NUCLEOTIDE SEQUENCE [LARGE SCALE GENOMIC DNA]</scope>
    <source>
        <strain evidence="2 3">1099-18</strain>
    </source>
</reference>
<evidence type="ECO:0000313" key="2">
    <source>
        <dbReference type="EMBL" id="KJR85350.1"/>
    </source>
</evidence>
<feature type="compositionally biased region" description="Low complexity" evidence="1">
    <location>
        <begin position="750"/>
        <end position="770"/>
    </location>
</feature>
<dbReference type="AlphaFoldDB" id="A0A0F2M952"/>
<proteinExistence type="predicted"/>
<feature type="compositionally biased region" description="Acidic residues" evidence="1">
    <location>
        <begin position="725"/>
        <end position="739"/>
    </location>
</feature>
<feature type="compositionally biased region" description="Low complexity" evidence="1">
    <location>
        <begin position="400"/>
        <end position="416"/>
    </location>
</feature>
<dbReference type="EMBL" id="AXCR01000007">
    <property type="protein sequence ID" value="KJR85350.1"/>
    <property type="molecule type" value="Genomic_DNA"/>
</dbReference>
<feature type="compositionally biased region" description="Basic residues" evidence="1">
    <location>
        <begin position="466"/>
        <end position="475"/>
    </location>
</feature>
<gene>
    <name evidence="2" type="ORF">SPSK_08543</name>
</gene>
<feature type="compositionally biased region" description="Basic residues" evidence="1">
    <location>
        <begin position="377"/>
        <end position="386"/>
    </location>
</feature>
<reference evidence="2 3" key="2">
    <citation type="journal article" date="2015" name="Eukaryot. Cell">
        <title>Asexual propagation of a virulent clone complex in a human and feline outbreak of sporotrichosis.</title>
        <authorList>
            <person name="Teixeira Mde M."/>
            <person name="Rodrigues A.M."/>
            <person name="Tsui C.K."/>
            <person name="de Almeida L.G."/>
            <person name="Van Diepeningen A.D."/>
            <person name="van den Ende B.G."/>
            <person name="Fernandes G.F."/>
            <person name="Kano R."/>
            <person name="Hamelin R.C."/>
            <person name="Lopes-Bezerra L.M."/>
            <person name="Vasconcelos A.T."/>
            <person name="de Hoog S."/>
            <person name="de Camargo Z.P."/>
            <person name="Felipe M.S."/>
        </authorList>
    </citation>
    <scope>NUCLEOTIDE SEQUENCE [LARGE SCALE GENOMIC DNA]</scope>
    <source>
        <strain evidence="2 3">1099-18</strain>
    </source>
</reference>
<organism evidence="2 3">
    <name type="scientific">Sporothrix schenckii 1099-18</name>
    <dbReference type="NCBI Taxonomy" id="1397361"/>
    <lineage>
        <taxon>Eukaryota</taxon>
        <taxon>Fungi</taxon>
        <taxon>Dikarya</taxon>
        <taxon>Ascomycota</taxon>
        <taxon>Pezizomycotina</taxon>
        <taxon>Sordariomycetes</taxon>
        <taxon>Sordariomycetidae</taxon>
        <taxon>Ophiostomatales</taxon>
        <taxon>Ophiostomataceae</taxon>
        <taxon>Sporothrix</taxon>
    </lineage>
</organism>
<feature type="compositionally biased region" description="Low complexity" evidence="1">
    <location>
        <begin position="217"/>
        <end position="231"/>
    </location>
</feature>
<feature type="compositionally biased region" description="Polar residues" evidence="1">
    <location>
        <begin position="188"/>
        <end position="206"/>
    </location>
</feature>
<feature type="compositionally biased region" description="Basic and acidic residues" evidence="1">
    <location>
        <begin position="17"/>
        <end position="27"/>
    </location>
</feature>
<comment type="caution">
    <text evidence="2">The sequence shown here is derived from an EMBL/GenBank/DDBJ whole genome shotgun (WGS) entry which is preliminary data.</text>
</comment>
<feature type="compositionally biased region" description="Polar residues" evidence="1">
    <location>
        <begin position="311"/>
        <end position="340"/>
    </location>
</feature>
<accession>A0A0F2M952</accession>
<feature type="compositionally biased region" description="Low complexity" evidence="1">
    <location>
        <begin position="501"/>
        <end position="536"/>
    </location>
</feature>
<evidence type="ECO:0000313" key="3">
    <source>
        <dbReference type="Proteomes" id="UP000033710"/>
    </source>
</evidence>
<dbReference type="Proteomes" id="UP000033710">
    <property type="component" value="Unassembled WGS sequence"/>
</dbReference>
<sequence length="839" mass="88380">MATSVIPGSDRGSLKATKADRLCESEKPTSSSNDIPVQVAGLVKQATAAASKTDPPTHVPLDAAALALHNAEQDSIEAALPILPRGFVENTAEIYAEVASFEVIPPEKLREYWRVYTITHRKLYDPTANRLENFWWHVWGSKRRGLSGKIVAKLYENISTGPTFVPLRTPASRYDGPTISFMLPPPSITATTATGTSNPPGSSKQSASDDQRPSQDAPVSGASSHAAAVAPKRVNNADSTTEGERADTGTLDHKQAQQDAHVKLLSSSSTRPAPAQSILRKPRPSLSGPRPTPRFALPSGEPSEAEEDEQNVQLGGSSEANEDAVTSASSIGSGNGSTDTNHSDHRESKPIKHSSSSSNNSNSKTASSKREAVTKSGKGKAAKKKFVVNSSASKRRTVVSKRSGSHGSQSSGASEGPGSREPPSYFPPRHSGESLVGVEEEELEDAILPPALSSPQSPNPMPSKSRVLKQQRRSPKLAAMTEKAAGKQPAGHQPLADPERTSSPASESTAVSSVSGSVAGSVTGTTTAPAPTLATASRKRSSFAQYVTGASGGPGSLASSGGSSGGLEVPVAFRNRQSTQRPKIPGGPEAIPRPGGGLIRQSTMPYEPGQSHRQQLSRISLTTTMPSSRGTAHALPPTSAYVGPGSAAAPGLLAAAPAAPMMGRSMSQDSYGTRPRLIPGYQSPILGPMRSSTVTAASMVAAKGVFMDAEGPDTFELYAKTGLEEPPEEPDDDDKEDSSELPAYMSETGSFSSSFQAPSSFQNAASSSFQDTQPALPRPLFTPTRPAQTPRIPFARTRSQLNVILDREKERLGEGSYASWRESRTRDQHEPGDREHRNS</sequence>